<protein>
    <submittedName>
        <fullName evidence="9">Galactokinase</fullName>
    </submittedName>
</protein>
<gene>
    <name evidence="9" type="ORF">SAMN02745149_01075</name>
</gene>
<keyword evidence="4" id="KW-0067">ATP-binding</keyword>
<sequence length="394" mass="44820">MKVVDDAHKAEYGIKPDVVAAAPGRFHLIGEHSWFFKDKTLSMAVNLPVYVALSKRTDSSFRFYFKQLDERKRANLNSLKFKKEDRWANAIKAVIYGFTSGGFDLDGGADITVYSDILPSAGFGITTAIKVAAALGIRRLFGLRCDDNAFLQVIERGNRLFLQQQNYNSDIFSAMFSKKDCLIVTDHTKNSYENVPVPFKDKKVLLVDLSVPRVSLWNEESLFEPENALLLGDMRETKSSVFGGWQYISDVTDVNEELSVVSEDTRRKLLCIMREHGDVLEAVKALEKNDFSRFARTVNHSYESLRDYYDLSCPEINWILKRVAEIEPNLESMREPVSCGRITGKGFGRCVYTVLREQDVDKFKEKLVEYEHIFGFHPSCYEVHSADGAHIVEG</sequence>
<dbReference type="OrthoDB" id="250531at2"/>
<comment type="similarity">
    <text evidence="1">Belongs to the GHMP kinase family. GalK subfamily.</text>
</comment>
<dbReference type="Proteomes" id="UP000190423">
    <property type="component" value="Unassembled WGS sequence"/>
</dbReference>
<dbReference type="InterPro" id="IPR006206">
    <property type="entry name" value="Mevalonate/galactokinase"/>
</dbReference>
<keyword evidence="5" id="KW-0299">Galactose metabolism</keyword>
<dbReference type="SUPFAM" id="SSF55060">
    <property type="entry name" value="GHMP Kinase, C-terminal domain"/>
    <property type="match status" value="1"/>
</dbReference>
<feature type="domain" description="GHMP kinase N-terminal" evidence="6">
    <location>
        <begin position="101"/>
        <end position="176"/>
    </location>
</feature>
<feature type="domain" description="Galactokinase N-terminal" evidence="8">
    <location>
        <begin position="7"/>
        <end position="55"/>
    </location>
</feature>
<evidence type="ECO:0000259" key="8">
    <source>
        <dbReference type="Pfam" id="PF10509"/>
    </source>
</evidence>
<reference evidence="9 10" key="1">
    <citation type="submission" date="2017-02" db="EMBL/GenBank/DDBJ databases">
        <authorList>
            <person name="Peterson S.W."/>
        </authorList>
    </citation>
    <scope>NUCLEOTIDE SEQUENCE [LARGE SCALE GENOMIC DNA]</scope>
    <source>
        <strain evidence="9 10">ATCC BAA-908</strain>
    </source>
</reference>
<dbReference type="InterPro" id="IPR036554">
    <property type="entry name" value="GHMP_kinase_C_sf"/>
</dbReference>
<dbReference type="InterPro" id="IPR019539">
    <property type="entry name" value="GalKase_N"/>
</dbReference>
<evidence type="ECO:0000256" key="1">
    <source>
        <dbReference type="ARBA" id="ARBA00006566"/>
    </source>
</evidence>
<dbReference type="STRING" id="261392.SAMN02745149_01075"/>
<dbReference type="PIRSF" id="PIRSF000530">
    <property type="entry name" value="Galactokinase"/>
    <property type="match status" value="1"/>
</dbReference>
<keyword evidence="10" id="KW-1185">Reference proteome</keyword>
<dbReference type="PANTHER" id="PTHR10457">
    <property type="entry name" value="MEVALONATE KINASE/GALACTOKINASE"/>
    <property type="match status" value="1"/>
</dbReference>
<evidence type="ECO:0000259" key="7">
    <source>
        <dbReference type="Pfam" id="PF08544"/>
    </source>
</evidence>
<dbReference type="Pfam" id="PF00288">
    <property type="entry name" value="GHMP_kinases_N"/>
    <property type="match status" value="1"/>
</dbReference>
<evidence type="ECO:0000313" key="10">
    <source>
        <dbReference type="Proteomes" id="UP000190423"/>
    </source>
</evidence>
<evidence type="ECO:0000256" key="3">
    <source>
        <dbReference type="ARBA" id="ARBA00022777"/>
    </source>
</evidence>
<dbReference type="PANTHER" id="PTHR10457:SF7">
    <property type="entry name" value="GALACTOKINASE-RELATED"/>
    <property type="match status" value="1"/>
</dbReference>
<feature type="domain" description="GHMP kinase C-terminal" evidence="7">
    <location>
        <begin position="282"/>
        <end position="369"/>
    </location>
</feature>
<dbReference type="PRINTS" id="PR00959">
    <property type="entry name" value="MEVGALKINASE"/>
</dbReference>
<evidence type="ECO:0000259" key="6">
    <source>
        <dbReference type="Pfam" id="PF00288"/>
    </source>
</evidence>
<dbReference type="Gene3D" id="3.30.230.10">
    <property type="match status" value="1"/>
</dbReference>
<dbReference type="InterPro" id="IPR014721">
    <property type="entry name" value="Ribsml_uS5_D2-typ_fold_subgr"/>
</dbReference>
<dbReference type="InterPro" id="IPR013750">
    <property type="entry name" value="GHMP_kinase_C_dom"/>
</dbReference>
<name>A0A1T4KA67_TREPO</name>
<dbReference type="RefSeq" id="WP_078933072.1">
    <property type="nucleotide sequence ID" value="NZ_FUWG01000007.1"/>
</dbReference>
<proteinExistence type="inferred from homology"/>
<dbReference type="GO" id="GO:0004335">
    <property type="term" value="F:galactokinase activity"/>
    <property type="evidence" value="ECO:0007669"/>
    <property type="project" value="TreeGrafter"/>
</dbReference>
<dbReference type="GO" id="GO:0005524">
    <property type="term" value="F:ATP binding"/>
    <property type="evidence" value="ECO:0007669"/>
    <property type="project" value="UniProtKB-KW"/>
</dbReference>
<keyword evidence="3 9" id="KW-0808">Transferase</keyword>
<dbReference type="InterPro" id="IPR006204">
    <property type="entry name" value="GHMP_kinase_N_dom"/>
</dbReference>
<dbReference type="Pfam" id="PF10509">
    <property type="entry name" value="GalKase_gal_bdg"/>
    <property type="match status" value="1"/>
</dbReference>
<dbReference type="EMBL" id="FUWG01000007">
    <property type="protein sequence ID" value="SJZ39344.1"/>
    <property type="molecule type" value="Genomic_DNA"/>
</dbReference>
<evidence type="ECO:0000256" key="2">
    <source>
        <dbReference type="ARBA" id="ARBA00022741"/>
    </source>
</evidence>
<dbReference type="GO" id="GO:0005829">
    <property type="term" value="C:cytosol"/>
    <property type="evidence" value="ECO:0007669"/>
    <property type="project" value="TreeGrafter"/>
</dbReference>
<dbReference type="InterPro" id="IPR020568">
    <property type="entry name" value="Ribosomal_Su5_D2-typ_SF"/>
</dbReference>
<organism evidence="9 10">
    <name type="scientific">Treponema porcinum</name>
    <dbReference type="NCBI Taxonomy" id="261392"/>
    <lineage>
        <taxon>Bacteria</taxon>
        <taxon>Pseudomonadati</taxon>
        <taxon>Spirochaetota</taxon>
        <taxon>Spirochaetia</taxon>
        <taxon>Spirochaetales</taxon>
        <taxon>Treponemataceae</taxon>
        <taxon>Treponema</taxon>
    </lineage>
</organism>
<evidence type="ECO:0000256" key="4">
    <source>
        <dbReference type="ARBA" id="ARBA00022840"/>
    </source>
</evidence>
<dbReference type="GO" id="GO:0006012">
    <property type="term" value="P:galactose metabolic process"/>
    <property type="evidence" value="ECO:0007669"/>
    <property type="project" value="UniProtKB-KW"/>
</dbReference>
<dbReference type="AlphaFoldDB" id="A0A1T4KA67"/>
<evidence type="ECO:0000256" key="5">
    <source>
        <dbReference type="ARBA" id="ARBA00023144"/>
    </source>
</evidence>
<dbReference type="Pfam" id="PF08544">
    <property type="entry name" value="GHMP_kinases_C"/>
    <property type="match status" value="1"/>
</dbReference>
<dbReference type="GeneID" id="78316373"/>
<dbReference type="Gene3D" id="3.30.70.890">
    <property type="entry name" value="GHMP kinase, C-terminal domain"/>
    <property type="match status" value="1"/>
</dbReference>
<keyword evidence="5" id="KW-0119">Carbohydrate metabolism</keyword>
<keyword evidence="3 9" id="KW-0418">Kinase</keyword>
<keyword evidence="2" id="KW-0547">Nucleotide-binding</keyword>
<accession>A0A1T4KA67</accession>
<dbReference type="SUPFAM" id="SSF54211">
    <property type="entry name" value="Ribosomal protein S5 domain 2-like"/>
    <property type="match status" value="1"/>
</dbReference>
<evidence type="ECO:0000313" key="9">
    <source>
        <dbReference type="EMBL" id="SJZ39344.1"/>
    </source>
</evidence>